<comment type="similarity">
    <text evidence="1">Belongs to the ycf20 family.</text>
</comment>
<evidence type="ECO:0000256" key="1">
    <source>
        <dbReference type="ARBA" id="ARBA00009846"/>
    </source>
</evidence>
<sequence>MMMATTMMLPMYPRSAKLSLADLKCDRSRAAVVVLAACFHKTAGVSGRKFYSRCCFVHVAQPFLVNDLKRMTWSIGSSVGGGTIDPSSADSPNGGTGTRLIRAIQAFQTKLGARIKELRKNLPMKVFFFLVGFYCATAFATVIGQTGDWDILSAALAVVVVEGIGALMYKGSFPLLNKIRSLITMFNYWKAGLSLGLFLDSFKLMVTDMFRAIASSHYEEVFGLSESRQECEFGSYMAQVEIPAKVDQDSGGRTLIGSSVEMSNITYDSTNDSLG</sequence>
<dbReference type="Proteomes" id="UP000323000">
    <property type="component" value="Chromosome 4"/>
</dbReference>
<dbReference type="AlphaFoldDB" id="A0A5C7I0T6"/>
<accession>A0A5C7I0T6</accession>
<comment type="caution">
    <text evidence="3">The sequence shown here is derived from an EMBL/GenBank/DDBJ whole genome shotgun (WGS) entry which is preliminary data.</text>
</comment>
<gene>
    <name evidence="3" type="ORF">EZV62_009669</name>
</gene>
<proteinExistence type="inferred from homology"/>
<dbReference type="PANTHER" id="PTHR33787">
    <property type="match status" value="1"/>
</dbReference>
<evidence type="ECO:0000313" key="3">
    <source>
        <dbReference type="EMBL" id="TXG62675.1"/>
    </source>
</evidence>
<feature type="transmembrane region" description="Helical" evidence="2">
    <location>
        <begin position="126"/>
        <end position="144"/>
    </location>
</feature>
<keyword evidence="2" id="KW-1133">Transmembrane helix</keyword>
<dbReference type="Pfam" id="PF04483">
    <property type="entry name" value="DUF565"/>
    <property type="match status" value="1"/>
</dbReference>
<organism evidence="3 4">
    <name type="scientific">Acer yangbiense</name>
    <dbReference type="NCBI Taxonomy" id="1000413"/>
    <lineage>
        <taxon>Eukaryota</taxon>
        <taxon>Viridiplantae</taxon>
        <taxon>Streptophyta</taxon>
        <taxon>Embryophyta</taxon>
        <taxon>Tracheophyta</taxon>
        <taxon>Spermatophyta</taxon>
        <taxon>Magnoliopsida</taxon>
        <taxon>eudicotyledons</taxon>
        <taxon>Gunneridae</taxon>
        <taxon>Pentapetalae</taxon>
        <taxon>rosids</taxon>
        <taxon>malvids</taxon>
        <taxon>Sapindales</taxon>
        <taxon>Sapindaceae</taxon>
        <taxon>Hippocastanoideae</taxon>
        <taxon>Acereae</taxon>
        <taxon>Acer</taxon>
    </lineage>
</organism>
<protein>
    <recommendedName>
        <fullName evidence="5">Ycf20-like protein</fullName>
    </recommendedName>
</protein>
<keyword evidence="4" id="KW-1185">Reference proteome</keyword>
<dbReference type="PANTHER" id="PTHR33787:SF3">
    <property type="entry name" value="YCF20-LIKE PROTEIN"/>
    <property type="match status" value="1"/>
</dbReference>
<keyword evidence="2" id="KW-0812">Transmembrane</keyword>
<dbReference type="InterPro" id="IPR007572">
    <property type="entry name" value="Uncharacterised_Ycf20"/>
</dbReference>
<dbReference type="OrthoDB" id="776537at2759"/>
<dbReference type="EMBL" id="VAHF01000004">
    <property type="protein sequence ID" value="TXG62675.1"/>
    <property type="molecule type" value="Genomic_DNA"/>
</dbReference>
<name>A0A5C7I0T6_9ROSI</name>
<feature type="transmembrane region" description="Helical" evidence="2">
    <location>
        <begin position="151"/>
        <end position="169"/>
    </location>
</feature>
<evidence type="ECO:0008006" key="5">
    <source>
        <dbReference type="Google" id="ProtNLM"/>
    </source>
</evidence>
<reference evidence="4" key="1">
    <citation type="journal article" date="2019" name="Gigascience">
        <title>De novo genome assembly of the endangered Acer yangbiense, a plant species with extremely small populations endemic to Yunnan Province, China.</title>
        <authorList>
            <person name="Yang J."/>
            <person name="Wariss H.M."/>
            <person name="Tao L."/>
            <person name="Zhang R."/>
            <person name="Yun Q."/>
            <person name="Hollingsworth P."/>
            <person name="Dao Z."/>
            <person name="Luo G."/>
            <person name="Guo H."/>
            <person name="Ma Y."/>
            <person name="Sun W."/>
        </authorList>
    </citation>
    <scope>NUCLEOTIDE SEQUENCE [LARGE SCALE GENOMIC DNA]</scope>
    <source>
        <strain evidence="4">cv. Malutang</strain>
    </source>
</reference>
<keyword evidence="2" id="KW-0472">Membrane</keyword>
<evidence type="ECO:0000256" key="2">
    <source>
        <dbReference type="SAM" id="Phobius"/>
    </source>
</evidence>
<evidence type="ECO:0000313" key="4">
    <source>
        <dbReference type="Proteomes" id="UP000323000"/>
    </source>
</evidence>